<name>A0AAD9MX65_9ANNE</name>
<evidence type="ECO:0000313" key="1">
    <source>
        <dbReference type="EMBL" id="KAK2147041.1"/>
    </source>
</evidence>
<dbReference type="EMBL" id="JAODUP010000573">
    <property type="protein sequence ID" value="KAK2147041.1"/>
    <property type="molecule type" value="Genomic_DNA"/>
</dbReference>
<evidence type="ECO:0000313" key="2">
    <source>
        <dbReference type="Proteomes" id="UP001208570"/>
    </source>
</evidence>
<comment type="caution">
    <text evidence="1">The sequence shown here is derived from an EMBL/GenBank/DDBJ whole genome shotgun (WGS) entry which is preliminary data.</text>
</comment>
<dbReference type="Proteomes" id="UP001208570">
    <property type="component" value="Unassembled WGS sequence"/>
</dbReference>
<gene>
    <name evidence="1" type="ORF">LSH36_573g07013</name>
</gene>
<sequence>MCIDNDPRGPGTWKFNCSLLHDQDYILNVKQAIEETLIIEEGVNAGLLWEAIKH</sequence>
<dbReference type="AlphaFoldDB" id="A0AAD9MX65"/>
<reference evidence="1" key="1">
    <citation type="journal article" date="2023" name="Mol. Biol. Evol.">
        <title>Third-Generation Sequencing Reveals the Adaptive Role of the Epigenome in Three Deep-Sea Polychaetes.</title>
        <authorList>
            <person name="Perez M."/>
            <person name="Aroh O."/>
            <person name="Sun Y."/>
            <person name="Lan Y."/>
            <person name="Juniper S.K."/>
            <person name="Young C.R."/>
            <person name="Angers B."/>
            <person name="Qian P.Y."/>
        </authorList>
    </citation>
    <scope>NUCLEOTIDE SEQUENCE</scope>
    <source>
        <strain evidence="1">P08H-3</strain>
    </source>
</reference>
<organism evidence="1 2">
    <name type="scientific">Paralvinella palmiformis</name>
    <dbReference type="NCBI Taxonomy" id="53620"/>
    <lineage>
        <taxon>Eukaryota</taxon>
        <taxon>Metazoa</taxon>
        <taxon>Spiralia</taxon>
        <taxon>Lophotrochozoa</taxon>
        <taxon>Annelida</taxon>
        <taxon>Polychaeta</taxon>
        <taxon>Sedentaria</taxon>
        <taxon>Canalipalpata</taxon>
        <taxon>Terebellida</taxon>
        <taxon>Terebelliformia</taxon>
        <taxon>Alvinellidae</taxon>
        <taxon>Paralvinella</taxon>
    </lineage>
</organism>
<proteinExistence type="predicted"/>
<accession>A0AAD9MX65</accession>
<keyword evidence="2" id="KW-1185">Reference proteome</keyword>
<protein>
    <submittedName>
        <fullName evidence="1">Uncharacterized protein</fullName>
    </submittedName>
</protein>